<dbReference type="Gene3D" id="1.20.1720.10">
    <property type="entry name" value="Multidrug resistance protein D"/>
    <property type="match status" value="1"/>
</dbReference>
<dbReference type="GO" id="GO:0022857">
    <property type="term" value="F:transmembrane transporter activity"/>
    <property type="evidence" value="ECO:0007669"/>
    <property type="project" value="InterPro"/>
</dbReference>
<dbReference type="SUPFAM" id="SSF103473">
    <property type="entry name" value="MFS general substrate transporter"/>
    <property type="match status" value="1"/>
</dbReference>
<dbReference type="Gene3D" id="1.20.1250.20">
    <property type="entry name" value="MFS general substrate transporter like domains"/>
    <property type="match status" value="1"/>
</dbReference>
<dbReference type="GO" id="GO:0005886">
    <property type="term" value="C:plasma membrane"/>
    <property type="evidence" value="ECO:0007669"/>
    <property type="project" value="UniProtKB-SubCell"/>
</dbReference>
<evidence type="ECO:0000256" key="10">
    <source>
        <dbReference type="SAM" id="Phobius"/>
    </source>
</evidence>
<comment type="similarity">
    <text evidence="2">Belongs to the major facilitator superfamily. TCR/Tet family.</text>
</comment>
<dbReference type="InterPro" id="IPR020846">
    <property type="entry name" value="MFS_dom"/>
</dbReference>
<comment type="similarity">
    <text evidence="3">Belongs to the major facilitator superfamily. EmrB family.</text>
</comment>
<dbReference type="Proteomes" id="UP001152302">
    <property type="component" value="Unassembled WGS sequence"/>
</dbReference>
<evidence type="ECO:0000313" key="13">
    <source>
        <dbReference type="Proteomes" id="UP001152302"/>
    </source>
</evidence>
<feature type="transmembrane region" description="Helical" evidence="10">
    <location>
        <begin position="333"/>
        <end position="350"/>
    </location>
</feature>
<dbReference type="NCBIfam" id="TIGR00711">
    <property type="entry name" value="efflux_EmrB"/>
    <property type="match status" value="1"/>
</dbReference>
<dbReference type="RefSeq" id="WP_277581178.1">
    <property type="nucleotide sequence ID" value="NZ_JAMBPV010000003.1"/>
</dbReference>
<sequence length="478" mass="52039">MSNQININKFPKKIIITILILGTFLTAFNQTVMSVATPQVMKDLDVSAATAQWLTTAYMLVNGVLVPITAFLMKRFTTKQLFTSAMFLFLLGSLIAAMSTDFTFLLVGRMVQASGAGIMIPLLYSVVMILYHPSERGTVMGMVSLAVLSAPAIGPTISGYVIDVLSWQSLFGVLVPVSLIVIVLGYFFLENVTEIQKDKIDLTSMLLSTIAFSFILYGFSSAGEKGWTSTIVMISFVVGIISLILFIIRQLKAINPFLDLKVFKYGTFTLTNIINIGVTIIMYADMILLPIYLQNVLGYSAMESGVFMLPGAVLMAGMSPIAGKLYDLFGAKWITIVGVIITIVSTIPFIDLSQDTNYYYLLAASTGRRIGMALLLTPIQTAGLNVIPKELSAHASAVWNTIRQIAGAIGTSLLVTIMTMGSKNYITDHASASDSQAQLMLQANIHGINIAYFAIVIVAVISLVLSFWIKERKAIKED</sequence>
<evidence type="ECO:0000256" key="7">
    <source>
        <dbReference type="ARBA" id="ARBA00022989"/>
    </source>
</evidence>
<evidence type="ECO:0000256" key="3">
    <source>
        <dbReference type="ARBA" id="ARBA00008537"/>
    </source>
</evidence>
<organism evidence="12 13">
    <name type="scientific">Staphylococcus equorum</name>
    <dbReference type="NCBI Taxonomy" id="246432"/>
    <lineage>
        <taxon>Bacteria</taxon>
        <taxon>Bacillati</taxon>
        <taxon>Bacillota</taxon>
        <taxon>Bacilli</taxon>
        <taxon>Bacillales</taxon>
        <taxon>Staphylococcaceae</taxon>
        <taxon>Staphylococcus</taxon>
    </lineage>
</organism>
<dbReference type="AlphaFoldDB" id="A0A9X4LG15"/>
<evidence type="ECO:0000256" key="6">
    <source>
        <dbReference type="ARBA" id="ARBA00022692"/>
    </source>
</evidence>
<feature type="transmembrane region" description="Helical" evidence="10">
    <location>
        <begin position="168"/>
        <end position="189"/>
    </location>
</feature>
<feature type="transmembrane region" description="Helical" evidence="10">
    <location>
        <begin position="408"/>
        <end position="426"/>
    </location>
</feature>
<protein>
    <recommendedName>
        <fullName evidence="9">Quinolone resistance protein NorB</fullName>
    </recommendedName>
</protein>
<evidence type="ECO:0000256" key="8">
    <source>
        <dbReference type="ARBA" id="ARBA00023136"/>
    </source>
</evidence>
<gene>
    <name evidence="12" type="ORF">M4L21_08880</name>
</gene>
<feature type="transmembrane region" description="Helical" evidence="10">
    <location>
        <begin position="370"/>
        <end position="387"/>
    </location>
</feature>
<evidence type="ECO:0000256" key="2">
    <source>
        <dbReference type="ARBA" id="ARBA00007520"/>
    </source>
</evidence>
<comment type="subcellular location">
    <subcellularLocation>
        <location evidence="1">Cell membrane</location>
        <topology evidence="1">Multi-pass membrane protein</topology>
    </subcellularLocation>
</comment>
<feature type="transmembrane region" description="Helical" evidence="10">
    <location>
        <begin position="113"/>
        <end position="131"/>
    </location>
</feature>
<keyword evidence="6 10" id="KW-0812">Transmembrane</keyword>
<evidence type="ECO:0000259" key="11">
    <source>
        <dbReference type="PROSITE" id="PS50850"/>
    </source>
</evidence>
<feature type="transmembrane region" description="Helical" evidence="10">
    <location>
        <begin position="143"/>
        <end position="162"/>
    </location>
</feature>
<dbReference type="PRINTS" id="PR01036">
    <property type="entry name" value="TCRTETB"/>
</dbReference>
<feature type="domain" description="Major facilitator superfamily (MFS) profile" evidence="11">
    <location>
        <begin position="15"/>
        <end position="474"/>
    </location>
</feature>
<evidence type="ECO:0000256" key="9">
    <source>
        <dbReference type="ARBA" id="ARBA00040594"/>
    </source>
</evidence>
<keyword evidence="8 10" id="KW-0472">Membrane</keyword>
<feature type="transmembrane region" description="Helical" evidence="10">
    <location>
        <begin position="269"/>
        <end position="293"/>
    </location>
</feature>
<feature type="transmembrane region" description="Helical" evidence="10">
    <location>
        <begin position="85"/>
        <end position="107"/>
    </location>
</feature>
<dbReference type="InterPro" id="IPR004638">
    <property type="entry name" value="EmrB-like"/>
</dbReference>
<dbReference type="InterPro" id="IPR036259">
    <property type="entry name" value="MFS_trans_sf"/>
</dbReference>
<keyword evidence="4" id="KW-0813">Transport</keyword>
<keyword evidence="5" id="KW-1003">Cell membrane</keyword>
<feature type="transmembrane region" description="Helical" evidence="10">
    <location>
        <begin position="53"/>
        <end position="73"/>
    </location>
</feature>
<dbReference type="InterPro" id="IPR011701">
    <property type="entry name" value="MFS"/>
</dbReference>
<dbReference type="EMBL" id="JAMBPX010000005">
    <property type="protein sequence ID" value="MDG0859433.1"/>
    <property type="molecule type" value="Genomic_DNA"/>
</dbReference>
<dbReference type="PROSITE" id="PS50850">
    <property type="entry name" value="MFS"/>
    <property type="match status" value="1"/>
</dbReference>
<name>A0A9X4LG15_9STAP</name>
<feature type="transmembrane region" description="Helical" evidence="10">
    <location>
        <begin position="201"/>
        <end position="220"/>
    </location>
</feature>
<comment type="caution">
    <text evidence="12">The sequence shown here is derived from an EMBL/GenBank/DDBJ whole genome shotgun (WGS) entry which is preliminary data.</text>
</comment>
<dbReference type="Pfam" id="PF07690">
    <property type="entry name" value="MFS_1"/>
    <property type="match status" value="1"/>
</dbReference>
<evidence type="ECO:0000256" key="1">
    <source>
        <dbReference type="ARBA" id="ARBA00004651"/>
    </source>
</evidence>
<dbReference type="PANTHER" id="PTHR42718:SF9">
    <property type="entry name" value="MAJOR FACILITATOR SUPERFAMILY MULTIDRUG TRANSPORTER MFSC"/>
    <property type="match status" value="1"/>
</dbReference>
<feature type="transmembrane region" description="Helical" evidence="10">
    <location>
        <begin position="446"/>
        <end position="469"/>
    </location>
</feature>
<feature type="transmembrane region" description="Helical" evidence="10">
    <location>
        <begin position="226"/>
        <end position="248"/>
    </location>
</feature>
<evidence type="ECO:0000256" key="5">
    <source>
        <dbReference type="ARBA" id="ARBA00022475"/>
    </source>
</evidence>
<keyword evidence="7 10" id="KW-1133">Transmembrane helix</keyword>
<evidence type="ECO:0000313" key="12">
    <source>
        <dbReference type="EMBL" id="MDG0859433.1"/>
    </source>
</evidence>
<proteinExistence type="inferred from homology"/>
<reference evidence="12" key="1">
    <citation type="submission" date="2022-05" db="EMBL/GenBank/DDBJ databases">
        <title>Comparative genomics of Staphylococcus equorum isolates.</title>
        <authorList>
            <person name="Luelf R.H."/>
        </authorList>
    </citation>
    <scope>NUCLEOTIDE SEQUENCE</scope>
    <source>
        <strain evidence="12">TMW 2.2343</strain>
    </source>
</reference>
<accession>A0A9X4LG15</accession>
<dbReference type="PANTHER" id="PTHR42718">
    <property type="entry name" value="MAJOR FACILITATOR SUPERFAMILY MULTIDRUG TRANSPORTER MFSC"/>
    <property type="match status" value="1"/>
</dbReference>
<dbReference type="CDD" id="cd17503">
    <property type="entry name" value="MFS_LmrB_MDR_like"/>
    <property type="match status" value="1"/>
</dbReference>
<feature type="transmembrane region" description="Helical" evidence="10">
    <location>
        <begin position="305"/>
        <end position="326"/>
    </location>
</feature>
<evidence type="ECO:0000256" key="4">
    <source>
        <dbReference type="ARBA" id="ARBA00022448"/>
    </source>
</evidence>